<feature type="compositionally biased region" description="Basic and acidic residues" evidence="1">
    <location>
        <begin position="26"/>
        <end position="53"/>
    </location>
</feature>
<evidence type="ECO:0000256" key="1">
    <source>
        <dbReference type="SAM" id="MobiDB-lite"/>
    </source>
</evidence>
<gene>
    <name evidence="2" type="ORF">BOTBODRAFT_36809</name>
</gene>
<name>A0A067MCV1_BOTB1</name>
<reference evidence="3" key="1">
    <citation type="journal article" date="2014" name="Proc. Natl. Acad. Sci. U.S.A.">
        <title>Extensive sampling of basidiomycete genomes demonstrates inadequacy of the white-rot/brown-rot paradigm for wood decay fungi.</title>
        <authorList>
            <person name="Riley R."/>
            <person name="Salamov A.A."/>
            <person name="Brown D.W."/>
            <person name="Nagy L.G."/>
            <person name="Floudas D."/>
            <person name="Held B.W."/>
            <person name="Levasseur A."/>
            <person name="Lombard V."/>
            <person name="Morin E."/>
            <person name="Otillar R."/>
            <person name="Lindquist E.A."/>
            <person name="Sun H."/>
            <person name="LaButti K.M."/>
            <person name="Schmutz J."/>
            <person name="Jabbour D."/>
            <person name="Luo H."/>
            <person name="Baker S.E."/>
            <person name="Pisabarro A.G."/>
            <person name="Walton J.D."/>
            <person name="Blanchette R.A."/>
            <person name="Henrissat B."/>
            <person name="Martin F."/>
            <person name="Cullen D."/>
            <person name="Hibbett D.S."/>
            <person name="Grigoriev I.V."/>
        </authorList>
    </citation>
    <scope>NUCLEOTIDE SEQUENCE [LARGE SCALE GENOMIC DNA]</scope>
    <source>
        <strain evidence="3">FD-172 SS1</strain>
    </source>
</reference>
<keyword evidence="3" id="KW-1185">Reference proteome</keyword>
<dbReference type="AlphaFoldDB" id="A0A067MCV1"/>
<evidence type="ECO:0000313" key="3">
    <source>
        <dbReference type="Proteomes" id="UP000027195"/>
    </source>
</evidence>
<protein>
    <submittedName>
        <fullName evidence="2">Uncharacterized protein</fullName>
    </submittedName>
</protein>
<feature type="region of interest" description="Disordered" evidence="1">
    <location>
        <begin position="19"/>
        <end position="53"/>
    </location>
</feature>
<proteinExistence type="predicted"/>
<dbReference type="Proteomes" id="UP000027195">
    <property type="component" value="Unassembled WGS sequence"/>
</dbReference>
<organism evidence="2 3">
    <name type="scientific">Botryobasidium botryosum (strain FD-172 SS1)</name>
    <dbReference type="NCBI Taxonomy" id="930990"/>
    <lineage>
        <taxon>Eukaryota</taxon>
        <taxon>Fungi</taxon>
        <taxon>Dikarya</taxon>
        <taxon>Basidiomycota</taxon>
        <taxon>Agaricomycotina</taxon>
        <taxon>Agaricomycetes</taxon>
        <taxon>Cantharellales</taxon>
        <taxon>Botryobasidiaceae</taxon>
        <taxon>Botryobasidium</taxon>
    </lineage>
</organism>
<accession>A0A067MCV1</accession>
<evidence type="ECO:0000313" key="2">
    <source>
        <dbReference type="EMBL" id="KDQ09712.1"/>
    </source>
</evidence>
<dbReference type="EMBL" id="KL198075">
    <property type="protein sequence ID" value="KDQ09712.1"/>
    <property type="molecule type" value="Genomic_DNA"/>
</dbReference>
<dbReference type="HOGENOM" id="CLU_2440563_0_0_1"/>
<sequence length="90" mass="11439">MNDDRMDDEREEWIERNRVKKKRREREREKRREKEMEREKRSERNGDRETEREKWGVRLQIRWQVITKPKPKQYYDIRYAQGAPEAVPLH</sequence>
<dbReference type="InParanoid" id="A0A067MCV1"/>